<dbReference type="InParanoid" id="A0A059AZT1"/>
<dbReference type="Gene3D" id="3.40.50.300">
    <property type="entry name" value="P-loop containing nucleotide triphosphate hydrolases"/>
    <property type="match status" value="1"/>
</dbReference>
<dbReference type="InterPro" id="IPR042197">
    <property type="entry name" value="Apaf_helical"/>
</dbReference>
<dbReference type="eggNOG" id="ENOG502R4BG">
    <property type="taxonomic scope" value="Eukaryota"/>
</dbReference>
<dbReference type="Gene3D" id="3.80.10.10">
    <property type="entry name" value="Ribonuclease Inhibitor"/>
    <property type="match status" value="1"/>
</dbReference>
<dbReference type="SMART" id="SM00255">
    <property type="entry name" value="TIR"/>
    <property type="match status" value="1"/>
</dbReference>
<dbReference type="Gene3D" id="3.40.50.10140">
    <property type="entry name" value="Toll/interleukin-1 receptor homology (TIR) domain"/>
    <property type="match status" value="1"/>
</dbReference>
<name>A0A059AZT1_EUCGR</name>
<accession>A0A059AZT1</accession>
<reference evidence="6" key="1">
    <citation type="submission" date="2013-07" db="EMBL/GenBank/DDBJ databases">
        <title>The genome of Eucalyptus grandis.</title>
        <authorList>
            <person name="Schmutz J."/>
            <person name="Hayes R."/>
            <person name="Myburg A."/>
            <person name="Tuskan G."/>
            <person name="Grattapaglia D."/>
            <person name="Rokhsar D.S."/>
        </authorList>
    </citation>
    <scope>NUCLEOTIDE SEQUENCE</scope>
    <source>
        <tissue evidence="6">Leaf extractions</tissue>
    </source>
</reference>
<dbReference type="FunFam" id="3.40.50.10140:FF:000007">
    <property type="entry name" value="Disease resistance protein (TIR-NBS-LRR class)"/>
    <property type="match status" value="1"/>
</dbReference>
<protein>
    <recommendedName>
        <fullName evidence="5">TIR domain-containing protein</fullName>
    </recommendedName>
</protein>
<sequence>MASSAASPSSSSKCKKNYDVFLSFRGTDVRNNFLSHLETALYQKNISYYIDSKEMRKGDQIRPALTKAIEESQFAIIIFSENYASSSWCLEELAKIMECKTQKDLIVLPVFYKVEPREVRWGRGSYGRDMAKHESDFGKDSHKVKRWKKALFDASELSGWTLNDEVEAELIKEIVSKISMQIDQRPVHAAEHLIGIHLRLIELNSMLKLGSDEDVRMIGLWGPGGIGKTTLGLALYNNIYRQFEGSCFLADVCKALEGPKDLVALQKQLLFDILPGRRLVVSNVHKGISLMQNNLYHKKVLLVLDNVTDRSQLDALAGNLEWFGAGSRIIFITRDKHLLISCRIDEDYIYEVKPLKKCDAFDFLCRHAFSSNNSRRRDLVDKVLHYANGHPLTLKELGCYLYRRSECEWESSLRILTTILKKTSIDTFKWSYDGLDDNAKEICLDIACFFTGYSKEYIVKVLDSCDFEPTIGVKVLVEKSLVTEERETLQICNMIQLMAMDSVRQEHPSRLWLLDDFRNVLSGHLDSKNLESNNFSECPSLVYMPNFSERPSLVYMPNFFDGTPTLAELDAFDCTTLDLPGNNFTNLPTLGRLNDLKELKFLNCQQLPEIPKIPGKLRRQKANNCKSLTRIPSNKTKGK</sequence>
<evidence type="ECO:0000256" key="1">
    <source>
        <dbReference type="ARBA" id="ARBA00022614"/>
    </source>
</evidence>
<dbReference type="Gene3D" id="1.10.8.430">
    <property type="entry name" value="Helical domain of apoptotic protease-activating factors"/>
    <property type="match status" value="1"/>
</dbReference>
<dbReference type="EMBL" id="KK198760">
    <property type="protein sequence ID" value="KCW59462.1"/>
    <property type="molecule type" value="Genomic_DNA"/>
</dbReference>
<evidence type="ECO:0000256" key="4">
    <source>
        <dbReference type="ARBA" id="ARBA00023027"/>
    </source>
</evidence>
<keyword evidence="4" id="KW-0520">NAD</keyword>
<dbReference type="InterPro" id="IPR032675">
    <property type="entry name" value="LRR_dom_sf"/>
</dbReference>
<evidence type="ECO:0000256" key="2">
    <source>
        <dbReference type="ARBA" id="ARBA00022737"/>
    </source>
</evidence>
<dbReference type="InterPro" id="IPR044974">
    <property type="entry name" value="Disease_R_plants"/>
</dbReference>
<dbReference type="Pfam" id="PF01582">
    <property type="entry name" value="TIR"/>
    <property type="match status" value="1"/>
</dbReference>
<dbReference type="InterPro" id="IPR036390">
    <property type="entry name" value="WH_DNA-bd_sf"/>
</dbReference>
<dbReference type="InterPro" id="IPR002182">
    <property type="entry name" value="NB-ARC"/>
</dbReference>
<dbReference type="SUPFAM" id="SSF52540">
    <property type="entry name" value="P-loop containing nucleoside triphosphate hydrolases"/>
    <property type="match status" value="1"/>
</dbReference>
<dbReference type="PRINTS" id="PR00364">
    <property type="entry name" value="DISEASERSIST"/>
</dbReference>
<evidence type="ECO:0000313" key="6">
    <source>
        <dbReference type="EMBL" id="KCW59462.1"/>
    </source>
</evidence>
<evidence type="ECO:0000259" key="5">
    <source>
        <dbReference type="PROSITE" id="PS50104"/>
    </source>
</evidence>
<dbReference type="PANTHER" id="PTHR11017">
    <property type="entry name" value="LEUCINE-RICH REPEAT-CONTAINING PROTEIN"/>
    <property type="match status" value="1"/>
</dbReference>
<proteinExistence type="predicted"/>
<dbReference type="InterPro" id="IPR058192">
    <property type="entry name" value="WHD_ROQ1-like"/>
</dbReference>
<keyword evidence="1" id="KW-0433">Leucine-rich repeat</keyword>
<dbReference type="Pfam" id="PF00931">
    <property type="entry name" value="NB-ARC"/>
    <property type="match status" value="1"/>
</dbReference>
<dbReference type="SUPFAM" id="SSF52200">
    <property type="entry name" value="Toll/Interleukin receptor TIR domain"/>
    <property type="match status" value="1"/>
</dbReference>
<dbReference type="GO" id="GO:0043531">
    <property type="term" value="F:ADP binding"/>
    <property type="evidence" value="ECO:0007669"/>
    <property type="project" value="InterPro"/>
</dbReference>
<organism evidence="6">
    <name type="scientific">Eucalyptus grandis</name>
    <name type="common">Flooded gum</name>
    <dbReference type="NCBI Taxonomy" id="71139"/>
    <lineage>
        <taxon>Eukaryota</taxon>
        <taxon>Viridiplantae</taxon>
        <taxon>Streptophyta</taxon>
        <taxon>Embryophyta</taxon>
        <taxon>Tracheophyta</taxon>
        <taxon>Spermatophyta</taxon>
        <taxon>Magnoliopsida</taxon>
        <taxon>eudicotyledons</taxon>
        <taxon>Gunneridae</taxon>
        <taxon>Pentapetalae</taxon>
        <taxon>rosids</taxon>
        <taxon>malvids</taxon>
        <taxon>Myrtales</taxon>
        <taxon>Myrtaceae</taxon>
        <taxon>Myrtoideae</taxon>
        <taxon>Eucalypteae</taxon>
        <taxon>Eucalyptus</taxon>
    </lineage>
</organism>
<dbReference type="GO" id="GO:0006952">
    <property type="term" value="P:defense response"/>
    <property type="evidence" value="ECO:0007669"/>
    <property type="project" value="UniProtKB-KW"/>
</dbReference>
<keyword evidence="2" id="KW-0677">Repeat</keyword>
<dbReference type="PANTHER" id="PTHR11017:SF292">
    <property type="entry name" value="AAA+ ATPASE DOMAIN-CONTAINING PROTEIN"/>
    <property type="match status" value="1"/>
</dbReference>
<dbReference type="PROSITE" id="PS50104">
    <property type="entry name" value="TIR"/>
    <property type="match status" value="1"/>
</dbReference>
<dbReference type="AlphaFoldDB" id="A0A059AZT1"/>
<dbReference type="SUPFAM" id="SSF52058">
    <property type="entry name" value="L domain-like"/>
    <property type="match status" value="1"/>
</dbReference>
<dbReference type="InterPro" id="IPR035897">
    <property type="entry name" value="Toll_tir_struct_dom_sf"/>
</dbReference>
<dbReference type="SUPFAM" id="SSF46785">
    <property type="entry name" value="Winged helix' DNA-binding domain"/>
    <property type="match status" value="1"/>
</dbReference>
<evidence type="ECO:0000256" key="3">
    <source>
        <dbReference type="ARBA" id="ARBA00022821"/>
    </source>
</evidence>
<dbReference type="InterPro" id="IPR027417">
    <property type="entry name" value="P-loop_NTPase"/>
</dbReference>
<gene>
    <name evidence="6" type="ORF">EUGRSUZ_H02207</name>
</gene>
<dbReference type="GO" id="GO:0007165">
    <property type="term" value="P:signal transduction"/>
    <property type="evidence" value="ECO:0007669"/>
    <property type="project" value="InterPro"/>
</dbReference>
<dbReference type="InterPro" id="IPR000157">
    <property type="entry name" value="TIR_dom"/>
</dbReference>
<keyword evidence="3" id="KW-0611">Plant defense</keyword>
<feature type="domain" description="TIR" evidence="5">
    <location>
        <begin position="16"/>
        <end position="182"/>
    </location>
</feature>
<dbReference type="Gramene" id="KCW59462">
    <property type="protein sequence ID" value="KCW59462"/>
    <property type="gene ID" value="EUGRSUZ_H02207"/>
</dbReference>
<dbReference type="Pfam" id="PF23282">
    <property type="entry name" value="WHD_ROQ1"/>
    <property type="match status" value="1"/>
</dbReference>